<comment type="caution">
    <text evidence="3">The sequence shown here is derived from an EMBL/GenBank/DDBJ whole genome shotgun (WGS) entry which is preliminary data.</text>
</comment>
<keyword evidence="4" id="KW-1185">Reference proteome</keyword>
<gene>
    <name evidence="3" type="ORF">GH714_004018</name>
</gene>
<sequence>MLKSPMSKSSVLRSPMPKSPMPKSPIPKSPVAYEKYKSRCAYGLMSCFRFRHGHSKKLISDIHRRSLNRDALEVYRFIVACFMSQRRKFKGGDVSIEQQIKKKIMTADVENVQSNSELVDDLSRKCREAIKTSRTRHRLPIYGCYDVSTVKHRKPTHQNLADSERSSKSLDSALTAEMQLHLHPKNESDCNCKSTNCAQHDQVNEINLQVNMNEATEAFINQKLIDGKHLGGSGIIQQSKHFLDALEILNSNRDLFLKLLQDPNSLSLKHIEDLRDSQAKQQQDKSFTKAELSEQQTRNTKNVTSLRKLVIVSPWRK</sequence>
<evidence type="ECO:0000313" key="3">
    <source>
        <dbReference type="EMBL" id="KAF2297846.1"/>
    </source>
</evidence>
<dbReference type="Proteomes" id="UP000467840">
    <property type="component" value="Chromosome 1"/>
</dbReference>
<protein>
    <recommendedName>
        <fullName evidence="2">DUF3741 domain-containing protein</fullName>
    </recommendedName>
</protein>
<feature type="domain" description="DUF3741" evidence="2">
    <location>
        <begin position="221"/>
        <end position="265"/>
    </location>
</feature>
<evidence type="ECO:0000313" key="4">
    <source>
        <dbReference type="Proteomes" id="UP000467840"/>
    </source>
</evidence>
<feature type="compositionally biased region" description="Pro residues" evidence="1">
    <location>
        <begin position="17"/>
        <end position="28"/>
    </location>
</feature>
<dbReference type="PANTHER" id="PTHR47212:SF2">
    <property type="entry name" value="DUF3741 DOMAIN-CONTAINING PROTEIN"/>
    <property type="match status" value="1"/>
</dbReference>
<name>A0A6A6LCV2_HEVBR</name>
<dbReference type="InterPro" id="IPR022212">
    <property type="entry name" value="DUF3741"/>
</dbReference>
<evidence type="ECO:0000256" key="1">
    <source>
        <dbReference type="SAM" id="MobiDB-lite"/>
    </source>
</evidence>
<dbReference type="PANTHER" id="PTHR47212">
    <property type="entry name" value="ADHESIN-LIKE PROTEIN, PUTATIVE (DUF3741)-RELATED"/>
    <property type="match status" value="1"/>
</dbReference>
<dbReference type="Pfam" id="PF12552">
    <property type="entry name" value="DUF3741"/>
    <property type="match status" value="1"/>
</dbReference>
<organism evidence="3 4">
    <name type="scientific">Hevea brasiliensis</name>
    <name type="common">Para rubber tree</name>
    <name type="synonym">Siphonia brasiliensis</name>
    <dbReference type="NCBI Taxonomy" id="3981"/>
    <lineage>
        <taxon>Eukaryota</taxon>
        <taxon>Viridiplantae</taxon>
        <taxon>Streptophyta</taxon>
        <taxon>Embryophyta</taxon>
        <taxon>Tracheophyta</taxon>
        <taxon>Spermatophyta</taxon>
        <taxon>Magnoliopsida</taxon>
        <taxon>eudicotyledons</taxon>
        <taxon>Gunneridae</taxon>
        <taxon>Pentapetalae</taxon>
        <taxon>rosids</taxon>
        <taxon>fabids</taxon>
        <taxon>Malpighiales</taxon>
        <taxon>Euphorbiaceae</taxon>
        <taxon>Crotonoideae</taxon>
        <taxon>Micrandreae</taxon>
        <taxon>Hevea</taxon>
    </lineage>
</organism>
<reference evidence="3 4" key="1">
    <citation type="journal article" date="2020" name="Mol. Plant">
        <title>The Chromosome-Based Rubber Tree Genome Provides New Insights into Spurge Genome Evolution and Rubber Biosynthesis.</title>
        <authorList>
            <person name="Liu J."/>
            <person name="Shi C."/>
            <person name="Shi C.C."/>
            <person name="Li W."/>
            <person name="Zhang Q.J."/>
            <person name="Zhang Y."/>
            <person name="Li K."/>
            <person name="Lu H.F."/>
            <person name="Shi C."/>
            <person name="Zhu S.T."/>
            <person name="Xiao Z.Y."/>
            <person name="Nan H."/>
            <person name="Yue Y."/>
            <person name="Zhu X.G."/>
            <person name="Wu Y."/>
            <person name="Hong X.N."/>
            <person name="Fan G.Y."/>
            <person name="Tong Y."/>
            <person name="Zhang D."/>
            <person name="Mao C.L."/>
            <person name="Liu Y.L."/>
            <person name="Hao S.J."/>
            <person name="Liu W.Q."/>
            <person name="Lv M.Q."/>
            <person name="Zhang H.B."/>
            <person name="Liu Y."/>
            <person name="Hu-Tang G.R."/>
            <person name="Wang J.P."/>
            <person name="Wang J.H."/>
            <person name="Sun Y.H."/>
            <person name="Ni S.B."/>
            <person name="Chen W.B."/>
            <person name="Zhang X.C."/>
            <person name="Jiao Y.N."/>
            <person name="Eichler E.E."/>
            <person name="Li G.H."/>
            <person name="Liu X."/>
            <person name="Gao L.Z."/>
        </authorList>
    </citation>
    <scope>NUCLEOTIDE SEQUENCE [LARGE SCALE GENOMIC DNA]</scope>
    <source>
        <strain evidence="4">cv. GT1</strain>
        <tissue evidence="3">Leaf</tissue>
    </source>
</reference>
<dbReference type="EMBL" id="JAAGAX010000011">
    <property type="protein sequence ID" value="KAF2297846.1"/>
    <property type="molecule type" value="Genomic_DNA"/>
</dbReference>
<evidence type="ECO:0000259" key="2">
    <source>
        <dbReference type="Pfam" id="PF12552"/>
    </source>
</evidence>
<feature type="region of interest" description="Disordered" evidence="1">
    <location>
        <begin position="1"/>
        <end position="28"/>
    </location>
</feature>
<proteinExistence type="predicted"/>
<accession>A0A6A6LCV2</accession>
<feature type="compositionally biased region" description="Polar residues" evidence="1">
    <location>
        <begin position="1"/>
        <end position="12"/>
    </location>
</feature>
<dbReference type="AlphaFoldDB" id="A0A6A6LCV2"/>